<gene>
    <name evidence="1" type="ORF">PCOS0759_LOCUS6791</name>
</gene>
<sequence length="127" mass="15107">MQNYEIPIHWGDEDFVEPENTNAVQWNKIPTEKQKQILPFMIQYHQLKECKQILQEEQNRLLLRMQALYKQWGMDIERRKMQQIASTQLKKSSNGDVIPKTVLRNTIQKRAVTHQKVNGVSKKYVAK</sequence>
<proteinExistence type="predicted"/>
<name>A0A7S1KRX9_9EUKA</name>
<evidence type="ECO:0000313" key="1">
    <source>
        <dbReference type="EMBL" id="CAD9083537.1"/>
    </source>
</evidence>
<dbReference type="EMBL" id="HBGD01008248">
    <property type="protein sequence ID" value="CAD9083537.1"/>
    <property type="molecule type" value="Transcribed_RNA"/>
</dbReference>
<accession>A0A7S1KRX9</accession>
<dbReference type="AlphaFoldDB" id="A0A7S1KRX9"/>
<protein>
    <submittedName>
        <fullName evidence="1">Uncharacterized protein</fullName>
    </submittedName>
</protein>
<reference evidence="1" key="1">
    <citation type="submission" date="2021-01" db="EMBL/GenBank/DDBJ databases">
        <authorList>
            <person name="Corre E."/>
            <person name="Pelletier E."/>
            <person name="Niang G."/>
            <person name="Scheremetjew M."/>
            <person name="Finn R."/>
            <person name="Kale V."/>
            <person name="Holt S."/>
            <person name="Cochrane G."/>
            <person name="Meng A."/>
            <person name="Brown T."/>
            <person name="Cohen L."/>
        </authorList>
    </citation>
    <scope>NUCLEOTIDE SEQUENCE</scope>
    <source>
        <strain evidence="1">WS</strain>
    </source>
</reference>
<organism evidence="1">
    <name type="scientific">Percolomonas cosmopolitus</name>
    <dbReference type="NCBI Taxonomy" id="63605"/>
    <lineage>
        <taxon>Eukaryota</taxon>
        <taxon>Discoba</taxon>
        <taxon>Heterolobosea</taxon>
        <taxon>Tetramitia</taxon>
        <taxon>Eutetramitia</taxon>
        <taxon>Percolomonadidae</taxon>
        <taxon>Percolomonas</taxon>
    </lineage>
</organism>